<dbReference type="AlphaFoldDB" id="A0A2W4XSL4"/>
<keyword evidence="7" id="KW-0131">Cell cycle</keyword>
<dbReference type="GO" id="GO:0046872">
    <property type="term" value="F:metal ion binding"/>
    <property type="evidence" value="ECO:0007669"/>
    <property type="project" value="UniProtKB-KW"/>
</dbReference>
<comment type="function">
    <text evidence="7">Catalyzes the initial step of the lipid cycle reactions in the biosynthesis of the cell wall peptidoglycan: transfers peptidoglycan precursor phospho-MurNAc-pentapeptide from UDP-MurNAc-pentapeptide onto the lipid carrier undecaprenyl phosphate, yielding undecaprenyl-pyrophosphoryl-MurNAc-pentapeptide, known as lipid I.</text>
</comment>
<dbReference type="InterPro" id="IPR018480">
    <property type="entry name" value="PNAcMuramoyl-5peptid_Trfase_CS"/>
</dbReference>
<proteinExistence type="inferred from homology"/>
<evidence type="ECO:0000256" key="8">
    <source>
        <dbReference type="NCBIfam" id="TIGR00445"/>
    </source>
</evidence>
<dbReference type="GO" id="GO:0008963">
    <property type="term" value="F:phospho-N-acetylmuramoyl-pentapeptide-transferase activity"/>
    <property type="evidence" value="ECO:0007669"/>
    <property type="project" value="UniProtKB-UniRule"/>
</dbReference>
<dbReference type="InterPro" id="IPR003524">
    <property type="entry name" value="PNAcMuramoyl-5peptid_Trfase"/>
</dbReference>
<comment type="catalytic activity">
    <reaction evidence="7">
        <text>UDP-N-acetyl-alpha-D-muramoyl-L-alanyl-gamma-D-glutamyl-meso-2,6-diaminopimeloyl-D-alanyl-D-alanine + di-trans,octa-cis-undecaprenyl phosphate = di-trans,octa-cis-undecaprenyl diphospho-N-acetyl-alpha-D-muramoyl-L-alanyl-D-glutamyl-meso-2,6-diaminopimeloyl-D-alanyl-D-alanine + UMP</text>
        <dbReference type="Rhea" id="RHEA:28386"/>
        <dbReference type="ChEBI" id="CHEBI:57865"/>
        <dbReference type="ChEBI" id="CHEBI:60392"/>
        <dbReference type="ChEBI" id="CHEBI:61386"/>
        <dbReference type="ChEBI" id="CHEBI:61387"/>
        <dbReference type="EC" id="2.7.8.13"/>
    </reaction>
</comment>
<comment type="pathway">
    <text evidence="7">Cell wall biogenesis; peptidoglycan biosynthesis.</text>
</comment>
<dbReference type="Pfam" id="PF10555">
    <property type="entry name" value="MraY_sig1"/>
    <property type="match status" value="1"/>
</dbReference>
<dbReference type="PROSITE" id="PS01348">
    <property type="entry name" value="MRAY_2"/>
    <property type="match status" value="1"/>
</dbReference>
<evidence type="ECO:0000256" key="1">
    <source>
        <dbReference type="ARBA" id="ARBA00004141"/>
    </source>
</evidence>
<dbReference type="GO" id="GO:0005886">
    <property type="term" value="C:plasma membrane"/>
    <property type="evidence" value="ECO:0007669"/>
    <property type="project" value="UniProtKB-SubCell"/>
</dbReference>
<feature type="transmembrane region" description="Helical" evidence="7">
    <location>
        <begin position="50"/>
        <end position="69"/>
    </location>
</feature>
<dbReference type="PANTHER" id="PTHR22926:SF5">
    <property type="entry name" value="PHOSPHO-N-ACETYLMURAMOYL-PENTAPEPTIDE-TRANSFERASE HOMOLOG"/>
    <property type="match status" value="1"/>
</dbReference>
<keyword evidence="7" id="KW-1003">Cell membrane</keyword>
<dbReference type="PROSITE" id="PS01347">
    <property type="entry name" value="MRAY_1"/>
    <property type="match status" value="1"/>
</dbReference>
<feature type="transmembrane region" description="Helical" evidence="7">
    <location>
        <begin position="272"/>
        <end position="300"/>
    </location>
</feature>
<reference evidence="10 11" key="2">
    <citation type="submission" date="2018-06" db="EMBL/GenBank/DDBJ databases">
        <title>Metagenomic assembly of (sub)arctic Cyanobacteria and their associated microbiome from non-axenic cultures.</title>
        <authorList>
            <person name="Baurain D."/>
        </authorList>
    </citation>
    <scope>NUCLEOTIDE SEQUENCE [LARGE SCALE GENOMIC DNA]</scope>
    <source>
        <strain evidence="10">ULC066bin1</strain>
    </source>
</reference>
<dbReference type="Proteomes" id="UP000249467">
    <property type="component" value="Unassembled WGS sequence"/>
</dbReference>
<dbReference type="GO" id="GO:0009252">
    <property type="term" value="P:peptidoglycan biosynthetic process"/>
    <property type="evidence" value="ECO:0007669"/>
    <property type="project" value="UniProtKB-UniRule"/>
</dbReference>
<evidence type="ECO:0000256" key="3">
    <source>
        <dbReference type="ARBA" id="ARBA00022679"/>
    </source>
</evidence>
<dbReference type="HAMAP" id="MF_00038">
    <property type="entry name" value="MraY"/>
    <property type="match status" value="1"/>
</dbReference>
<feature type="transmembrane region" description="Helical" evidence="7">
    <location>
        <begin position="19"/>
        <end position="38"/>
    </location>
</feature>
<keyword evidence="7" id="KW-0961">Cell wall biogenesis/degradation</keyword>
<feature type="transmembrane region" description="Helical" evidence="7">
    <location>
        <begin position="90"/>
        <end position="110"/>
    </location>
</feature>
<feature type="transmembrane region" description="Helical" evidence="7">
    <location>
        <begin position="240"/>
        <end position="260"/>
    </location>
</feature>
<dbReference type="GO" id="GO:0051992">
    <property type="term" value="F:UDP-N-acetylmuramoyl-L-alanyl-D-glutamyl-meso-2,6-diaminopimelyl-D-alanyl-D-alanine:undecaprenyl-phosphate transferase activity"/>
    <property type="evidence" value="ECO:0007669"/>
    <property type="project" value="RHEA"/>
</dbReference>
<dbReference type="GO" id="GO:0071555">
    <property type="term" value="P:cell wall organization"/>
    <property type="evidence" value="ECO:0007669"/>
    <property type="project" value="UniProtKB-KW"/>
</dbReference>
<keyword evidence="7 9" id="KW-0479">Metal-binding</keyword>
<dbReference type="NCBIfam" id="TIGR00445">
    <property type="entry name" value="mraY"/>
    <property type="match status" value="1"/>
</dbReference>
<reference evidence="10 11" key="1">
    <citation type="submission" date="2018-04" db="EMBL/GenBank/DDBJ databases">
        <authorList>
            <person name="Go L.Y."/>
            <person name="Mitchell J.A."/>
        </authorList>
    </citation>
    <scope>NUCLEOTIDE SEQUENCE [LARGE SCALE GENOMIC DNA]</scope>
    <source>
        <strain evidence="10">ULC066bin1</strain>
    </source>
</reference>
<comment type="subcellular location">
    <subcellularLocation>
        <location evidence="7">Cell membrane</location>
        <topology evidence="7">Multi-pass membrane protein</topology>
    </subcellularLocation>
    <subcellularLocation>
        <location evidence="1">Membrane</location>
        <topology evidence="1">Multi-pass membrane protein</topology>
    </subcellularLocation>
</comment>
<keyword evidence="5 7" id="KW-1133">Transmembrane helix</keyword>
<dbReference type="GO" id="GO:0008360">
    <property type="term" value="P:regulation of cell shape"/>
    <property type="evidence" value="ECO:0007669"/>
    <property type="project" value="UniProtKB-KW"/>
</dbReference>
<accession>A0A2W4XSL4</accession>
<dbReference type="CDD" id="cd06852">
    <property type="entry name" value="GT_MraY"/>
    <property type="match status" value="1"/>
</dbReference>
<keyword evidence="7 9" id="KW-0460">Magnesium</keyword>
<evidence type="ECO:0000256" key="2">
    <source>
        <dbReference type="ARBA" id="ARBA00005583"/>
    </source>
</evidence>
<keyword evidence="7" id="KW-0573">Peptidoglycan synthesis</keyword>
<dbReference type="PANTHER" id="PTHR22926">
    <property type="entry name" value="PHOSPHO-N-ACETYLMURAMOYL-PENTAPEPTIDE-TRANSFERASE"/>
    <property type="match status" value="1"/>
</dbReference>
<feature type="binding site" evidence="9">
    <location>
        <position position="209"/>
    </location>
    <ligand>
        <name>Mg(2+)</name>
        <dbReference type="ChEBI" id="CHEBI:18420"/>
    </ligand>
</feature>
<keyword evidence="7" id="KW-0132">Cell division</keyword>
<feature type="transmembrane region" description="Helical" evidence="7">
    <location>
        <begin position="153"/>
        <end position="169"/>
    </location>
</feature>
<feature type="binding site" evidence="9">
    <location>
        <position position="268"/>
    </location>
    <ligand>
        <name>Mg(2+)</name>
        <dbReference type="ChEBI" id="CHEBI:18420"/>
    </ligand>
</feature>
<evidence type="ECO:0000256" key="7">
    <source>
        <dbReference type="HAMAP-Rule" id="MF_00038"/>
    </source>
</evidence>
<dbReference type="GO" id="GO:0051301">
    <property type="term" value="P:cell division"/>
    <property type="evidence" value="ECO:0007669"/>
    <property type="project" value="UniProtKB-KW"/>
</dbReference>
<feature type="transmembrane region" description="Helical" evidence="7">
    <location>
        <begin position="181"/>
        <end position="202"/>
    </location>
</feature>
<dbReference type="Pfam" id="PF00953">
    <property type="entry name" value="Glycos_transf_4"/>
    <property type="match status" value="1"/>
</dbReference>
<dbReference type="EMBL" id="QBML01000029">
    <property type="protein sequence ID" value="PZO37615.1"/>
    <property type="molecule type" value="Genomic_DNA"/>
</dbReference>
<evidence type="ECO:0000256" key="4">
    <source>
        <dbReference type="ARBA" id="ARBA00022692"/>
    </source>
</evidence>
<protein>
    <recommendedName>
        <fullName evidence="7 8">Phospho-N-acetylmuramoyl-pentapeptide-transferase</fullName>
        <ecNumber evidence="7 8">2.7.8.13</ecNumber>
    </recommendedName>
    <alternativeName>
        <fullName evidence="7">UDP-MurNAc-pentapeptide phosphotransferase</fullName>
    </alternativeName>
</protein>
<keyword evidence="6 7" id="KW-0472">Membrane</keyword>
<comment type="caution">
    <text evidence="10">The sequence shown here is derived from an EMBL/GenBank/DDBJ whole genome shotgun (WGS) entry which is preliminary data.</text>
</comment>
<dbReference type="UniPathway" id="UPA00219"/>
<organism evidence="10 11">
    <name type="scientific">Pseudanabaena frigida</name>
    <dbReference type="NCBI Taxonomy" id="945775"/>
    <lineage>
        <taxon>Bacteria</taxon>
        <taxon>Bacillati</taxon>
        <taxon>Cyanobacteriota</taxon>
        <taxon>Cyanophyceae</taxon>
        <taxon>Pseudanabaenales</taxon>
        <taxon>Pseudanabaenaceae</taxon>
        <taxon>Pseudanabaena</taxon>
    </lineage>
</organism>
<name>A0A2W4XSL4_9CYAN</name>
<comment type="cofactor">
    <cofactor evidence="7 9">
        <name>Mg(2+)</name>
        <dbReference type="ChEBI" id="CHEBI:18420"/>
    </cofactor>
</comment>
<keyword evidence="7" id="KW-0133">Cell shape</keyword>
<dbReference type="EC" id="2.7.8.13" evidence="7 8"/>
<gene>
    <name evidence="7" type="primary">mraY</name>
    <name evidence="10" type="ORF">DCF19_18185</name>
</gene>
<dbReference type="InterPro" id="IPR000715">
    <property type="entry name" value="Glycosyl_transferase_4"/>
</dbReference>
<keyword evidence="3 7" id="KW-0808">Transferase</keyword>
<evidence type="ECO:0000313" key="10">
    <source>
        <dbReference type="EMBL" id="PZO37615.1"/>
    </source>
</evidence>
<evidence type="ECO:0000313" key="11">
    <source>
        <dbReference type="Proteomes" id="UP000249467"/>
    </source>
</evidence>
<evidence type="ECO:0000256" key="5">
    <source>
        <dbReference type="ARBA" id="ARBA00022989"/>
    </source>
</evidence>
<feature type="transmembrane region" description="Helical" evidence="7">
    <location>
        <begin position="214"/>
        <end position="234"/>
    </location>
</feature>
<feature type="transmembrane region" description="Helical" evidence="7">
    <location>
        <begin position="116"/>
        <end position="133"/>
    </location>
</feature>
<feature type="transmembrane region" description="Helical" evidence="7">
    <location>
        <begin position="345"/>
        <end position="363"/>
    </location>
</feature>
<evidence type="ECO:0000256" key="6">
    <source>
        <dbReference type="ARBA" id="ARBA00023136"/>
    </source>
</evidence>
<sequence length="367" mass="39716">MVDTGVRVRKAKFPTGSSLALGLAIGLISLIVGVDLFLNPNISSRLLLPFTLGSIGVALIGTFAVPALRRLKAGQIIREDGPQAHLKKQGTPTMGGIFIIPVGILLAVVWSGFNDKVVACSLLTISFAFIGWLDDWKILRRHSNKGLSPRAKLFLQAFFSACFCGWLALTQNWQELATINLPLHFVIPLGLLFFPLALFVFLGSSNATNLTDGLDGLAGGTGAIALFGMALLLFPQNKELSIFCMCLSGSYLGFLWHNRYPARVFMGDTGSLALGGALASTAILGNLLWAFLIVGAIFIWESISVIAQVSYYKATKDETGMGKRLFRMAPFHHHLELSGWHELHVVRAFYLTGGLLVGIALLMSKLP</sequence>
<comment type="similarity">
    <text evidence="2 7">Belongs to the glycosyltransferase 4 family. MraY subfamily.</text>
</comment>
<evidence type="ECO:0000256" key="9">
    <source>
        <dbReference type="PIRSR" id="PIRSR600715-1"/>
    </source>
</evidence>
<keyword evidence="4 7" id="KW-0812">Transmembrane</keyword>